<keyword evidence="3" id="KW-1185">Reference proteome</keyword>
<protein>
    <submittedName>
        <fullName evidence="2">Uncharacterized protein</fullName>
    </submittedName>
</protein>
<gene>
    <name evidence="2" type="ORF">AAE3_LOCUS5781</name>
</gene>
<evidence type="ECO:0000256" key="1">
    <source>
        <dbReference type="SAM" id="MobiDB-lite"/>
    </source>
</evidence>
<dbReference type="AlphaFoldDB" id="A0A8S0XIJ0"/>
<proteinExistence type="predicted"/>
<sequence length="518" mass="59743">MKHLPYTQFFKPELELAISWVHSLEALSKESLDEFHGFVAQIGQRTTALMNEGLAIELWMEKYKQKEEIEQGEERFKRITKEIKALGWDEQYFPQQGDPDFAAWDKFLHEKRGLTDRGFTMIRTKFTNIYERRRKQQLSKVLLDRIQAYWIKYRTIHPPEERRHMPGWGDVEHLPLIPAFVDEHYSDFTDEILDEFMQQIIDSTQHFFTAVQLDLDIILSCGIFHLPNFSLLEMARAVFICGDSGLDTAYLPSEASPLVVKAYPEVVEYLVDASPHTSWFLIRPYSSPLLHDVAREVLAALNLPATATRNDVRALEPFICTCYHPDYTGRLSFEKLIEHVYEERRWHRYMAANASTLNRQARLGLLWDSHSGHELSNRMRLMPPENSRSCFSSSGESSGASFSAILASSFCCAYCYEVTGDIYPVAHQVAEWHMMYRHSRPRLPGDLGSLEELKRNKIQSAQMWNTLSSLNGNLLSSDFKDSEFEEEFNLWFEGHAATTETSHSPGGADGNGEVKNFN</sequence>
<evidence type="ECO:0000313" key="2">
    <source>
        <dbReference type="EMBL" id="CAA7263619.1"/>
    </source>
</evidence>
<dbReference type="Proteomes" id="UP000467700">
    <property type="component" value="Unassembled WGS sequence"/>
</dbReference>
<reference evidence="2 3" key="1">
    <citation type="submission" date="2020-01" db="EMBL/GenBank/DDBJ databases">
        <authorList>
            <person name="Gupta K D."/>
        </authorList>
    </citation>
    <scope>NUCLEOTIDE SEQUENCE [LARGE SCALE GENOMIC DNA]</scope>
</reference>
<comment type="caution">
    <text evidence="2">The sequence shown here is derived from an EMBL/GenBank/DDBJ whole genome shotgun (WGS) entry which is preliminary data.</text>
</comment>
<feature type="region of interest" description="Disordered" evidence="1">
    <location>
        <begin position="499"/>
        <end position="518"/>
    </location>
</feature>
<dbReference type="EMBL" id="CACVBS010000040">
    <property type="protein sequence ID" value="CAA7263619.1"/>
    <property type="molecule type" value="Genomic_DNA"/>
</dbReference>
<accession>A0A8S0XIJ0</accession>
<name>A0A8S0XIJ0_CYCAE</name>
<dbReference type="OrthoDB" id="2322499at2759"/>
<evidence type="ECO:0000313" key="3">
    <source>
        <dbReference type="Proteomes" id="UP000467700"/>
    </source>
</evidence>
<organism evidence="2 3">
    <name type="scientific">Cyclocybe aegerita</name>
    <name type="common">Black poplar mushroom</name>
    <name type="synonym">Agrocybe aegerita</name>
    <dbReference type="NCBI Taxonomy" id="1973307"/>
    <lineage>
        <taxon>Eukaryota</taxon>
        <taxon>Fungi</taxon>
        <taxon>Dikarya</taxon>
        <taxon>Basidiomycota</taxon>
        <taxon>Agaricomycotina</taxon>
        <taxon>Agaricomycetes</taxon>
        <taxon>Agaricomycetidae</taxon>
        <taxon>Agaricales</taxon>
        <taxon>Agaricineae</taxon>
        <taxon>Bolbitiaceae</taxon>
        <taxon>Cyclocybe</taxon>
    </lineage>
</organism>